<name>A0A371H2M2_MUCPR</name>
<evidence type="ECO:0000313" key="2">
    <source>
        <dbReference type="Proteomes" id="UP000257109"/>
    </source>
</evidence>
<dbReference type="Proteomes" id="UP000257109">
    <property type="component" value="Unassembled WGS sequence"/>
</dbReference>
<dbReference type="InterPro" id="IPR021109">
    <property type="entry name" value="Peptidase_aspartic_dom_sf"/>
</dbReference>
<evidence type="ECO:0000313" key="1">
    <source>
        <dbReference type="EMBL" id="RDX97052.1"/>
    </source>
</evidence>
<feature type="non-terminal residue" evidence="1">
    <location>
        <position position="1"/>
    </location>
</feature>
<dbReference type="AlphaFoldDB" id="A0A371H2M2"/>
<dbReference type="Gene3D" id="2.40.70.10">
    <property type="entry name" value="Acid Proteases"/>
    <property type="match status" value="1"/>
</dbReference>
<accession>A0A371H2M2</accession>
<dbReference type="PANTHER" id="PTHR33067">
    <property type="entry name" value="RNA-DIRECTED DNA POLYMERASE-RELATED"/>
    <property type="match status" value="1"/>
</dbReference>
<sequence>MASNTQQFGTRGTIAPRMVNEVGTIDNPRLENQLTELTSLVRQLAIGQHQPIATWSTLLTCAPHCNNLQFQQNMSAIVQDLKTQVGQLANSVSQLQSIESGNLPSQIIPNPRGNASKVEINIPLLDAIKQIPKYTKFLKKLCVHKRKKMKGGVELGGIVSILTRNDDLIAGTRQALPKKCRDPRIFSIPCTIGDCTFADAMLDLGASINVVSISIYKSLNC</sequence>
<comment type="caution">
    <text evidence="1">The sequence shown here is derived from an EMBL/GenBank/DDBJ whole genome shotgun (WGS) entry which is preliminary data.</text>
</comment>
<gene>
    <name evidence="1" type="ORF">CR513_20221</name>
</gene>
<organism evidence="1 2">
    <name type="scientific">Mucuna pruriens</name>
    <name type="common">Velvet bean</name>
    <name type="synonym">Dolichos pruriens</name>
    <dbReference type="NCBI Taxonomy" id="157652"/>
    <lineage>
        <taxon>Eukaryota</taxon>
        <taxon>Viridiplantae</taxon>
        <taxon>Streptophyta</taxon>
        <taxon>Embryophyta</taxon>
        <taxon>Tracheophyta</taxon>
        <taxon>Spermatophyta</taxon>
        <taxon>Magnoliopsida</taxon>
        <taxon>eudicotyledons</taxon>
        <taxon>Gunneridae</taxon>
        <taxon>Pentapetalae</taxon>
        <taxon>rosids</taxon>
        <taxon>fabids</taxon>
        <taxon>Fabales</taxon>
        <taxon>Fabaceae</taxon>
        <taxon>Papilionoideae</taxon>
        <taxon>50 kb inversion clade</taxon>
        <taxon>NPAAA clade</taxon>
        <taxon>indigoferoid/millettioid clade</taxon>
        <taxon>Phaseoleae</taxon>
        <taxon>Mucuna</taxon>
    </lineage>
</organism>
<dbReference type="OrthoDB" id="1414696at2759"/>
<dbReference type="PANTHER" id="PTHR33067:SF9">
    <property type="entry name" value="RNA-DIRECTED DNA POLYMERASE"/>
    <property type="match status" value="1"/>
</dbReference>
<evidence type="ECO:0008006" key="3">
    <source>
        <dbReference type="Google" id="ProtNLM"/>
    </source>
</evidence>
<dbReference type="EMBL" id="QJKJ01003745">
    <property type="protein sequence ID" value="RDX97052.1"/>
    <property type="molecule type" value="Genomic_DNA"/>
</dbReference>
<proteinExistence type="predicted"/>
<protein>
    <recommendedName>
        <fullName evidence="3">Aspartic peptidase DDI1-type domain-containing protein</fullName>
    </recommendedName>
</protein>
<keyword evidence="2" id="KW-1185">Reference proteome</keyword>
<reference evidence="1" key="1">
    <citation type="submission" date="2018-05" db="EMBL/GenBank/DDBJ databases">
        <title>Draft genome of Mucuna pruriens seed.</title>
        <authorList>
            <person name="Nnadi N.E."/>
            <person name="Vos R."/>
            <person name="Hasami M.H."/>
            <person name="Devisetty U.K."/>
            <person name="Aguiy J.C."/>
        </authorList>
    </citation>
    <scope>NUCLEOTIDE SEQUENCE [LARGE SCALE GENOMIC DNA]</scope>
    <source>
        <strain evidence="1">JCA_2017</strain>
    </source>
</reference>